<protein>
    <submittedName>
        <fullName evidence="1">Uncharacterized protein</fullName>
    </submittedName>
</protein>
<dbReference type="RefSeq" id="WP_071059996.1">
    <property type="nucleotide sequence ID" value="NZ_MAXA01000035.1"/>
</dbReference>
<proteinExistence type="predicted"/>
<dbReference type="InterPro" id="IPR037217">
    <property type="entry name" value="Trp/Indoleamine_2_3_dOase-like"/>
</dbReference>
<name>A0A1S1R8T7_9ACTN</name>
<sequence length="105" mass="11568">MFFRGSLLHGNDIQIEHVRAIDPLGADEVCGRLPEMNRRADVTSLVGSLRDLLPDARGLADLDMDDCLAAMRDVGLFLGSIKRHGHEPVGLVPEVLYSARLVFML</sequence>
<reference evidence="2" key="1">
    <citation type="submission" date="2016-07" db="EMBL/GenBank/DDBJ databases">
        <title>Frankia sp. NRRL B-16219 Genome sequencing.</title>
        <authorList>
            <person name="Ghodhbane-Gtari F."/>
            <person name="Swanson E."/>
            <person name="Gueddou A."/>
            <person name="Louati M."/>
            <person name="Nouioui I."/>
            <person name="Hezbri K."/>
            <person name="Abebe-Akele F."/>
            <person name="Simpson S."/>
            <person name="Morris K."/>
            <person name="Thomas K."/>
            <person name="Gtari M."/>
            <person name="Tisa L.S."/>
        </authorList>
    </citation>
    <scope>NUCLEOTIDE SEQUENCE [LARGE SCALE GENOMIC DNA]</scope>
    <source>
        <strain evidence="2">NRRL B-16219</strain>
    </source>
</reference>
<keyword evidence="2" id="KW-1185">Reference proteome</keyword>
<dbReference type="GO" id="GO:0046872">
    <property type="term" value="F:metal ion binding"/>
    <property type="evidence" value="ECO:0007669"/>
    <property type="project" value="InterPro"/>
</dbReference>
<evidence type="ECO:0000313" key="1">
    <source>
        <dbReference type="EMBL" id="OHV43323.1"/>
    </source>
</evidence>
<dbReference type="Gene3D" id="1.20.58.1320">
    <property type="match status" value="1"/>
</dbReference>
<dbReference type="EMBL" id="MAXA01000035">
    <property type="protein sequence ID" value="OHV43323.1"/>
    <property type="molecule type" value="Genomic_DNA"/>
</dbReference>
<dbReference type="Pfam" id="PF08933">
    <property type="entry name" value="PrnB"/>
    <property type="match status" value="1"/>
</dbReference>
<dbReference type="GO" id="GO:0019441">
    <property type="term" value="P:L-tryptophan catabolic process to kynurenine"/>
    <property type="evidence" value="ECO:0007669"/>
    <property type="project" value="InterPro"/>
</dbReference>
<dbReference type="InterPro" id="IPR015029">
    <property type="entry name" value="PrnB"/>
</dbReference>
<dbReference type="GO" id="GO:0020037">
    <property type="term" value="F:heme binding"/>
    <property type="evidence" value="ECO:0007669"/>
    <property type="project" value="InterPro"/>
</dbReference>
<organism evidence="1 2">
    <name type="scientific">Parafrankia soli</name>
    <dbReference type="NCBI Taxonomy" id="2599596"/>
    <lineage>
        <taxon>Bacteria</taxon>
        <taxon>Bacillati</taxon>
        <taxon>Actinomycetota</taxon>
        <taxon>Actinomycetes</taxon>
        <taxon>Frankiales</taxon>
        <taxon>Frankiaceae</taxon>
        <taxon>Parafrankia</taxon>
    </lineage>
</organism>
<evidence type="ECO:0000313" key="2">
    <source>
        <dbReference type="Proteomes" id="UP000179769"/>
    </source>
</evidence>
<dbReference type="Proteomes" id="UP000179769">
    <property type="component" value="Unassembled WGS sequence"/>
</dbReference>
<comment type="caution">
    <text evidence="1">The sequence shown here is derived from an EMBL/GenBank/DDBJ whole genome shotgun (WGS) entry which is preliminary data.</text>
</comment>
<dbReference type="AlphaFoldDB" id="A0A1S1R8T7"/>
<dbReference type="SUPFAM" id="SSF140959">
    <property type="entry name" value="Indolic compounds 2,3-dioxygenase-like"/>
    <property type="match status" value="1"/>
</dbReference>
<accession>A0A1S1R8T7</accession>
<gene>
    <name evidence="1" type="ORF">BBK14_31520</name>
</gene>